<dbReference type="Pfam" id="PF06296">
    <property type="entry name" value="RelE"/>
    <property type="match status" value="1"/>
</dbReference>
<dbReference type="PATRIC" id="fig|579138.3.peg.1837"/>
<evidence type="ECO:0000313" key="2">
    <source>
        <dbReference type="Proteomes" id="UP000000491"/>
    </source>
</evidence>
<reference evidence="1 2" key="1">
    <citation type="journal article" date="2011" name="J. Bacteriol.">
        <title>Genome sequence of the ethanol-producing Zymomonas mobilis subsp. pomaceae lectotype strain ATCC 29192.</title>
        <authorList>
            <person name="Kouvelis V.N."/>
            <person name="Davenport K.W."/>
            <person name="Brettin T.S."/>
            <person name="Bruce D."/>
            <person name="Detter C."/>
            <person name="Han C.S."/>
            <person name="Nolan M."/>
            <person name="Tapia R."/>
            <person name="Damoulaki A."/>
            <person name="Kyrpides N.C."/>
            <person name="Typas M.A."/>
            <person name="Pappas K.M."/>
        </authorList>
    </citation>
    <scope>NUCLEOTIDE SEQUENCE [LARGE SCALE GENOMIC DNA]</scope>
    <source>
        <strain evidence="2">ATCC 29192 / DSM 22645 / JCM 10191 / CCUG 17912 / NBRC 13757 / NCIMB 11200 / NRRL B-4491 / Barker I</strain>
        <plasmid evidence="1">pZYMOP01</plasmid>
    </source>
</reference>
<dbReference type="AlphaFoldDB" id="F8EWG3"/>
<organism evidence="1 2">
    <name type="scientific">Zymomonas mobilis subsp. pomaceae (strain ATCC 29192 / DSM 22645 / JCM 10191 / CCUG 17912 / NBRC 13757 / NCIMB 11200 / NRRL B-4491 / Barker I)</name>
    <dbReference type="NCBI Taxonomy" id="579138"/>
    <lineage>
        <taxon>Bacteria</taxon>
        <taxon>Pseudomonadati</taxon>
        <taxon>Pseudomonadota</taxon>
        <taxon>Alphaproteobacteria</taxon>
        <taxon>Sphingomonadales</taxon>
        <taxon>Zymomonadaceae</taxon>
        <taxon>Zymomonas</taxon>
    </lineage>
</organism>
<geneLocation type="plasmid" evidence="1 2">
    <name>pZYMOP01</name>
</geneLocation>
<protein>
    <recommendedName>
        <fullName evidence="3">Addiction module toxin RelE</fullName>
    </recommendedName>
</protein>
<evidence type="ECO:0008006" key="3">
    <source>
        <dbReference type="Google" id="ProtNLM"/>
    </source>
</evidence>
<dbReference type="EMBL" id="CP002866">
    <property type="protein sequence ID" value="AEI38606.1"/>
    <property type="molecule type" value="Genomic_DNA"/>
</dbReference>
<dbReference type="eggNOG" id="COG4737">
    <property type="taxonomic scope" value="Bacteria"/>
</dbReference>
<name>F8EWG3_ZYMMT</name>
<evidence type="ECO:0000313" key="1">
    <source>
        <dbReference type="EMBL" id="AEI38606.1"/>
    </source>
</evidence>
<dbReference type="KEGG" id="zmp:Zymop_1721"/>
<dbReference type="InterPro" id="IPR009387">
    <property type="entry name" value="HigB-2"/>
</dbReference>
<sequence>MALYTIAQTPLFIKRSQQIMTESEIENAINYIASHPNAGVSLGGGLRKVRIPREGSGKSGGFRIILVFGGEHMPVYLLTVYAKSEKDNISSNEKKELIALSKILISSFN</sequence>
<dbReference type="Proteomes" id="UP000000491">
    <property type="component" value="Plasmid pZYMOP01"/>
</dbReference>
<gene>
    <name evidence="1" type="ordered locus">Zymop_1721</name>
</gene>
<keyword evidence="1" id="KW-0614">Plasmid</keyword>
<accession>F8EWG3</accession>
<proteinExistence type="predicted"/>
<dbReference type="HOGENOM" id="CLU_110687_1_0_5"/>
<dbReference type="PIRSF" id="PIRSF039032">
    <property type="entry name" value="HigB-2"/>
    <property type="match status" value="1"/>
</dbReference>